<dbReference type="EMBL" id="VUMT01000028">
    <property type="protein sequence ID" value="MSS64753.1"/>
    <property type="molecule type" value="Genomic_DNA"/>
</dbReference>
<dbReference type="Gene3D" id="1.20.1560.10">
    <property type="entry name" value="ABC transporter type 1, transmembrane domain"/>
    <property type="match status" value="1"/>
</dbReference>
<comment type="caution">
    <text evidence="12">The sequence shown here is derived from an EMBL/GenBank/DDBJ whole genome shotgun (WGS) entry which is preliminary data.</text>
</comment>
<dbReference type="FunFam" id="3.40.50.300:FF:000854">
    <property type="entry name" value="Multidrug ABC transporter ATP-binding protein"/>
    <property type="match status" value="1"/>
</dbReference>
<dbReference type="Pfam" id="PF00664">
    <property type="entry name" value="ABC_membrane"/>
    <property type="match status" value="1"/>
</dbReference>
<dbReference type="InterPro" id="IPR039421">
    <property type="entry name" value="Type_1_exporter"/>
</dbReference>
<protein>
    <submittedName>
        <fullName evidence="12">ABC transporter ATP-binding protein</fullName>
    </submittedName>
</protein>
<evidence type="ECO:0000256" key="5">
    <source>
        <dbReference type="ARBA" id="ARBA00022741"/>
    </source>
</evidence>
<keyword evidence="13" id="KW-1185">Reference proteome</keyword>
<keyword evidence="7 9" id="KW-1133">Transmembrane helix</keyword>
<keyword evidence="3" id="KW-1003">Cell membrane</keyword>
<dbReference type="PANTHER" id="PTHR43394">
    <property type="entry name" value="ATP-DEPENDENT PERMEASE MDL1, MITOCHONDRIAL"/>
    <property type="match status" value="1"/>
</dbReference>
<evidence type="ECO:0000256" key="7">
    <source>
        <dbReference type="ARBA" id="ARBA00022989"/>
    </source>
</evidence>
<dbReference type="Gene3D" id="3.40.50.300">
    <property type="entry name" value="P-loop containing nucleotide triphosphate hydrolases"/>
    <property type="match status" value="1"/>
</dbReference>
<evidence type="ECO:0000256" key="4">
    <source>
        <dbReference type="ARBA" id="ARBA00022692"/>
    </source>
</evidence>
<sequence>MKKVKILHFFGDIYIKNKVKCTCCLVIMLLITGFSIVLPKILQYIIDGATNNQEFHKLLLLSGGYIGVSLVNVFLIIQKEILVVNIKKSTLIRFKVLLLNKISQLSGKELTKYRTGELFNLVENDTELLEACGIDIIFDTLSNVFTAAMSVSILIYMQWDMLIIVLILQMAIIWSQLEFTHILTVKTKKIRQGQGNIYNVIQEFLANAMLVITNKAKNCFFSKLVKCERKFLKECAKLDIIYVAFNELGVLFSAIITVFMYTYGGYKIIHNKMTIGELIAFVQYTGLFLNPCISVLKSNTSVQKLKVSIGRIYEFLEQPVYIKQNNKGIGIEKPIKNIRFNKVTFSYGEKNILEEVDFELNCGNVYAFVGKTGCGKSTLINLLFRWWDVRNGEVLVNDINIKEYNLLSLRKNFSIATQNAYILDDTVERNITLGKTNNLKLYKDICEKTGVTEIIKKMKKGDQTIVGENGNILSGGQKQRIILARTLLQSKSVIILDEVTSALDNITQNSIVKNVKSLYKDKIVVIITHRLDTIRDVDTIFVMDKGRICEKGNHDQLMGQKGYYFSLVSDKKVVSSKL</sequence>
<dbReference type="InterPro" id="IPR003439">
    <property type="entry name" value="ABC_transporter-like_ATP-bd"/>
</dbReference>
<dbReference type="InterPro" id="IPR017871">
    <property type="entry name" value="ABC_transporter-like_CS"/>
</dbReference>
<dbReference type="SUPFAM" id="SSF52540">
    <property type="entry name" value="P-loop containing nucleoside triphosphate hydrolases"/>
    <property type="match status" value="1"/>
</dbReference>
<evidence type="ECO:0000259" key="10">
    <source>
        <dbReference type="PROSITE" id="PS50893"/>
    </source>
</evidence>
<keyword evidence="2" id="KW-0813">Transport</keyword>
<evidence type="ECO:0000256" key="8">
    <source>
        <dbReference type="ARBA" id="ARBA00023136"/>
    </source>
</evidence>
<keyword evidence="4 9" id="KW-0812">Transmembrane</keyword>
<evidence type="ECO:0000256" key="2">
    <source>
        <dbReference type="ARBA" id="ARBA00022448"/>
    </source>
</evidence>
<evidence type="ECO:0000256" key="9">
    <source>
        <dbReference type="SAM" id="Phobius"/>
    </source>
</evidence>
<dbReference type="PANTHER" id="PTHR43394:SF1">
    <property type="entry name" value="ATP-BINDING CASSETTE SUB-FAMILY B MEMBER 10, MITOCHONDRIAL"/>
    <property type="match status" value="1"/>
</dbReference>
<comment type="subcellular location">
    <subcellularLocation>
        <location evidence="1">Cell membrane</location>
        <topology evidence="1">Multi-pass membrane protein</topology>
    </subcellularLocation>
</comment>
<keyword evidence="5" id="KW-0547">Nucleotide-binding</keyword>
<dbReference type="InterPro" id="IPR027417">
    <property type="entry name" value="P-loop_NTPase"/>
</dbReference>
<accession>A0A6L5Y3M8</accession>
<dbReference type="SUPFAM" id="SSF90123">
    <property type="entry name" value="ABC transporter transmembrane region"/>
    <property type="match status" value="1"/>
</dbReference>
<keyword evidence="6 12" id="KW-0067">ATP-binding</keyword>
<evidence type="ECO:0000313" key="13">
    <source>
        <dbReference type="Proteomes" id="UP000482209"/>
    </source>
</evidence>
<evidence type="ECO:0000256" key="1">
    <source>
        <dbReference type="ARBA" id="ARBA00004651"/>
    </source>
</evidence>
<evidence type="ECO:0000256" key="3">
    <source>
        <dbReference type="ARBA" id="ARBA00022475"/>
    </source>
</evidence>
<organism evidence="12 13">
    <name type="scientific">Velocimicrobium porci</name>
    <dbReference type="NCBI Taxonomy" id="2606634"/>
    <lineage>
        <taxon>Bacteria</taxon>
        <taxon>Bacillati</taxon>
        <taxon>Bacillota</taxon>
        <taxon>Clostridia</taxon>
        <taxon>Lachnospirales</taxon>
        <taxon>Lachnospiraceae</taxon>
        <taxon>Velocimicrobium</taxon>
    </lineage>
</organism>
<proteinExistence type="predicted"/>
<feature type="domain" description="ABC transporter" evidence="10">
    <location>
        <begin position="338"/>
        <end position="570"/>
    </location>
</feature>
<evidence type="ECO:0000313" key="12">
    <source>
        <dbReference type="EMBL" id="MSS64753.1"/>
    </source>
</evidence>
<dbReference type="InterPro" id="IPR011527">
    <property type="entry name" value="ABC1_TM_dom"/>
</dbReference>
<dbReference type="PROSITE" id="PS50893">
    <property type="entry name" value="ABC_TRANSPORTER_2"/>
    <property type="match status" value="1"/>
</dbReference>
<dbReference type="GO" id="GO:0005886">
    <property type="term" value="C:plasma membrane"/>
    <property type="evidence" value="ECO:0007669"/>
    <property type="project" value="UniProtKB-SubCell"/>
</dbReference>
<dbReference type="GO" id="GO:0005524">
    <property type="term" value="F:ATP binding"/>
    <property type="evidence" value="ECO:0007669"/>
    <property type="project" value="UniProtKB-KW"/>
</dbReference>
<feature type="transmembrane region" description="Helical" evidence="9">
    <location>
        <begin position="240"/>
        <end position="263"/>
    </location>
</feature>
<dbReference type="InterPro" id="IPR036640">
    <property type="entry name" value="ABC1_TM_sf"/>
</dbReference>
<gene>
    <name evidence="12" type="ORF">FYJ58_12860</name>
</gene>
<dbReference type="Pfam" id="PF00005">
    <property type="entry name" value="ABC_tran"/>
    <property type="match status" value="1"/>
</dbReference>
<feature type="transmembrane region" description="Helical" evidence="9">
    <location>
        <begin position="159"/>
        <end position="177"/>
    </location>
</feature>
<feature type="transmembrane region" description="Helical" evidence="9">
    <location>
        <begin position="58"/>
        <end position="77"/>
    </location>
</feature>
<dbReference type="GO" id="GO:0015421">
    <property type="term" value="F:ABC-type oligopeptide transporter activity"/>
    <property type="evidence" value="ECO:0007669"/>
    <property type="project" value="TreeGrafter"/>
</dbReference>
<feature type="domain" description="ABC transmembrane type-1" evidence="11">
    <location>
        <begin position="25"/>
        <end position="304"/>
    </location>
</feature>
<dbReference type="GO" id="GO:0016887">
    <property type="term" value="F:ATP hydrolysis activity"/>
    <property type="evidence" value="ECO:0007669"/>
    <property type="project" value="InterPro"/>
</dbReference>
<evidence type="ECO:0000256" key="6">
    <source>
        <dbReference type="ARBA" id="ARBA00022840"/>
    </source>
</evidence>
<keyword evidence="8 9" id="KW-0472">Membrane</keyword>
<feature type="transmembrane region" description="Helical" evidence="9">
    <location>
        <begin position="21"/>
        <end position="46"/>
    </location>
</feature>
<evidence type="ECO:0000259" key="11">
    <source>
        <dbReference type="PROSITE" id="PS50929"/>
    </source>
</evidence>
<dbReference type="Proteomes" id="UP000482209">
    <property type="component" value="Unassembled WGS sequence"/>
</dbReference>
<dbReference type="SMART" id="SM00382">
    <property type="entry name" value="AAA"/>
    <property type="match status" value="1"/>
</dbReference>
<dbReference type="InterPro" id="IPR003593">
    <property type="entry name" value="AAA+_ATPase"/>
</dbReference>
<reference evidence="12 13" key="1">
    <citation type="submission" date="2019-08" db="EMBL/GenBank/DDBJ databases">
        <title>In-depth cultivation of the pig gut microbiome towards novel bacterial diversity and tailored functional studies.</title>
        <authorList>
            <person name="Wylensek D."/>
            <person name="Hitch T.C.A."/>
            <person name="Clavel T."/>
        </authorList>
    </citation>
    <scope>NUCLEOTIDE SEQUENCE [LARGE SCALE GENOMIC DNA]</scope>
    <source>
        <strain evidence="12 13">WCA-693-APC-MOT-I</strain>
    </source>
</reference>
<dbReference type="PROSITE" id="PS50929">
    <property type="entry name" value="ABC_TM1F"/>
    <property type="match status" value="1"/>
</dbReference>
<dbReference type="CDD" id="cd07346">
    <property type="entry name" value="ABC_6TM_exporters"/>
    <property type="match status" value="1"/>
</dbReference>
<dbReference type="AlphaFoldDB" id="A0A6L5Y3M8"/>
<dbReference type="PROSITE" id="PS00211">
    <property type="entry name" value="ABC_TRANSPORTER_1"/>
    <property type="match status" value="1"/>
</dbReference>
<name>A0A6L5Y3M8_9FIRM</name>
<dbReference type="RefSeq" id="WP_154520139.1">
    <property type="nucleotide sequence ID" value="NZ_VUMT01000028.1"/>
</dbReference>